<gene>
    <name evidence="8" type="ORF">ACFQJ7_09340</name>
</gene>
<feature type="compositionally biased region" description="Basic and acidic residues" evidence="6">
    <location>
        <begin position="1"/>
        <end position="12"/>
    </location>
</feature>
<evidence type="ECO:0000256" key="6">
    <source>
        <dbReference type="SAM" id="MobiDB-lite"/>
    </source>
</evidence>
<evidence type="ECO:0000313" key="8">
    <source>
        <dbReference type="EMBL" id="MFC7126235.1"/>
    </source>
</evidence>
<dbReference type="EMBL" id="JBHSZQ010000020">
    <property type="protein sequence ID" value="MFC7126235.1"/>
    <property type="molecule type" value="Genomic_DNA"/>
</dbReference>
<dbReference type="Proteomes" id="UP001596414">
    <property type="component" value="Unassembled WGS sequence"/>
</dbReference>
<accession>A0ABD5XAM0</accession>
<feature type="domain" description="NADPH-dependent FMN reductase-like" evidence="7">
    <location>
        <begin position="16"/>
        <end position="67"/>
    </location>
</feature>
<name>A0ABD5XAM0_9EURY</name>
<dbReference type="Gene3D" id="3.40.50.360">
    <property type="match status" value="1"/>
</dbReference>
<sequence>MAGQRWQDDTPARSRRQPHGPFENTAVGFIATSATPHHYLTIDQELRPLFAFFGAQTVGGSVYATDSHFDESREVSNAKIRDRLTTLARATVELYLRRFATGRYR</sequence>
<comment type="similarity">
    <text evidence="5">Belongs to the SsuE family. Isf subfamily.</text>
</comment>
<organism evidence="8 9">
    <name type="scientific">Halovenus rubra</name>
    <dbReference type="NCBI Taxonomy" id="869890"/>
    <lineage>
        <taxon>Archaea</taxon>
        <taxon>Methanobacteriati</taxon>
        <taxon>Methanobacteriota</taxon>
        <taxon>Stenosarchaea group</taxon>
        <taxon>Halobacteria</taxon>
        <taxon>Halobacteriales</taxon>
        <taxon>Haloarculaceae</taxon>
        <taxon>Halovenus</taxon>
    </lineage>
</organism>
<evidence type="ECO:0000313" key="9">
    <source>
        <dbReference type="Proteomes" id="UP001596414"/>
    </source>
</evidence>
<evidence type="ECO:0000259" key="7">
    <source>
        <dbReference type="Pfam" id="PF03358"/>
    </source>
</evidence>
<evidence type="ECO:0000256" key="4">
    <source>
        <dbReference type="ARBA" id="ARBA00023002"/>
    </source>
</evidence>
<dbReference type="InterPro" id="IPR029039">
    <property type="entry name" value="Flavoprotein-like_sf"/>
</dbReference>
<dbReference type="PANTHER" id="PTHR43408:SF2">
    <property type="entry name" value="FMN REDUCTASE (NADPH)"/>
    <property type="match status" value="1"/>
</dbReference>
<keyword evidence="3" id="KW-0288">FMN</keyword>
<reference evidence="8 9" key="1">
    <citation type="journal article" date="2014" name="Int. J. Syst. Evol. Microbiol.">
        <title>Complete genome sequence of Corynebacterium casei LMG S-19264T (=DSM 44701T), isolated from a smear-ripened cheese.</title>
        <authorList>
            <consortium name="US DOE Joint Genome Institute (JGI-PGF)"/>
            <person name="Walter F."/>
            <person name="Albersmeier A."/>
            <person name="Kalinowski J."/>
            <person name="Ruckert C."/>
        </authorList>
    </citation>
    <scope>NUCLEOTIDE SEQUENCE [LARGE SCALE GENOMIC DNA]</scope>
    <source>
        <strain evidence="8 9">CGMCC 4.7215</strain>
    </source>
</reference>
<evidence type="ECO:0000256" key="5">
    <source>
        <dbReference type="ARBA" id="ARBA00038292"/>
    </source>
</evidence>
<dbReference type="EC" id="1.-.-.-" evidence="8"/>
<dbReference type="SUPFAM" id="SSF52218">
    <property type="entry name" value="Flavoproteins"/>
    <property type="match status" value="1"/>
</dbReference>
<evidence type="ECO:0000256" key="2">
    <source>
        <dbReference type="ARBA" id="ARBA00022630"/>
    </source>
</evidence>
<dbReference type="InterPro" id="IPR051814">
    <property type="entry name" value="NAD(P)H-dep_FMN_reductase"/>
</dbReference>
<keyword evidence="4 8" id="KW-0560">Oxidoreductase</keyword>
<proteinExistence type="inferred from homology"/>
<protein>
    <submittedName>
        <fullName evidence="8">NADPH-dependent FMN reductase</fullName>
        <ecNumber evidence="8">1.-.-.-</ecNumber>
    </submittedName>
</protein>
<dbReference type="GO" id="GO:0016491">
    <property type="term" value="F:oxidoreductase activity"/>
    <property type="evidence" value="ECO:0007669"/>
    <property type="project" value="UniProtKB-KW"/>
</dbReference>
<keyword evidence="2" id="KW-0285">Flavoprotein</keyword>
<dbReference type="Pfam" id="PF03358">
    <property type="entry name" value="FMN_red"/>
    <property type="match status" value="1"/>
</dbReference>
<evidence type="ECO:0000256" key="3">
    <source>
        <dbReference type="ARBA" id="ARBA00022643"/>
    </source>
</evidence>
<comment type="caution">
    <text evidence="8">The sequence shown here is derived from an EMBL/GenBank/DDBJ whole genome shotgun (WGS) entry which is preliminary data.</text>
</comment>
<dbReference type="InterPro" id="IPR005025">
    <property type="entry name" value="FMN_Rdtase-like_dom"/>
</dbReference>
<dbReference type="PANTHER" id="PTHR43408">
    <property type="entry name" value="FMN REDUCTASE (NADPH)"/>
    <property type="match status" value="1"/>
</dbReference>
<feature type="region of interest" description="Disordered" evidence="6">
    <location>
        <begin position="1"/>
        <end position="23"/>
    </location>
</feature>
<dbReference type="AlphaFoldDB" id="A0ABD5XAM0"/>
<comment type="cofactor">
    <cofactor evidence="1">
        <name>[4Fe-4S] cluster</name>
        <dbReference type="ChEBI" id="CHEBI:49883"/>
    </cofactor>
</comment>
<dbReference type="RefSeq" id="WP_267635789.1">
    <property type="nucleotide sequence ID" value="NZ_JAODIY010000001.1"/>
</dbReference>
<evidence type="ECO:0000256" key="1">
    <source>
        <dbReference type="ARBA" id="ARBA00001966"/>
    </source>
</evidence>